<accession>V9XMS3</accession>
<feature type="signal peptide" evidence="2">
    <location>
        <begin position="1"/>
        <end position="20"/>
    </location>
</feature>
<feature type="chain" id="PRO_5004784857" evidence="2">
    <location>
        <begin position="21"/>
        <end position="124"/>
    </location>
</feature>
<evidence type="ECO:0000313" key="3">
    <source>
        <dbReference type="EMBL" id="AHD24745.1"/>
    </source>
</evidence>
<feature type="compositionally biased region" description="Basic residues" evidence="1">
    <location>
        <begin position="71"/>
        <end position="117"/>
    </location>
</feature>
<name>V9XMS3_SCHMD</name>
<dbReference type="EMBL" id="KF730688">
    <property type="protein sequence ID" value="AHD24745.1"/>
    <property type="molecule type" value="mRNA"/>
</dbReference>
<sequence>MLKLIVLITLLYVADIFVLASPLSKDQTNKNEHSSPSDGFEIIPFHSKMITKMDPDVLSIENPIVGVAMNARKKKNKRRKNKNGKKQNKKKKNRKTKRKNNKGKNKKKNRKRNQSRKRQLDMKF</sequence>
<dbReference type="AlphaFoldDB" id="V9XMS3"/>
<evidence type="ECO:0000256" key="2">
    <source>
        <dbReference type="SAM" id="SignalP"/>
    </source>
</evidence>
<feature type="region of interest" description="Disordered" evidence="1">
    <location>
        <begin position="66"/>
        <end position="124"/>
    </location>
</feature>
<organism evidence="3">
    <name type="scientific">Schmidtea mediterranea</name>
    <name type="common">Freshwater planarian flatworm</name>
    <dbReference type="NCBI Taxonomy" id="79327"/>
    <lineage>
        <taxon>Eukaryota</taxon>
        <taxon>Metazoa</taxon>
        <taxon>Spiralia</taxon>
        <taxon>Lophotrochozoa</taxon>
        <taxon>Platyhelminthes</taxon>
        <taxon>Rhabditophora</taxon>
        <taxon>Seriata</taxon>
        <taxon>Tricladida</taxon>
        <taxon>Continenticola</taxon>
        <taxon>Geoplanoidea</taxon>
        <taxon>Dugesiidae</taxon>
        <taxon>Schmidtea</taxon>
    </lineage>
</organism>
<proteinExistence type="evidence at transcript level"/>
<protein>
    <submittedName>
        <fullName evidence="3">X1.A.H5.2</fullName>
    </submittedName>
</protein>
<reference evidence="3" key="1">
    <citation type="submission" date="2013-10" db="EMBL/GenBank/DDBJ databases">
        <title>Expression cloning of novel planarian secreted proteins by a yeast-based Signal Sequence Trap screen.</title>
        <authorList>
            <person name="Rossi A."/>
        </authorList>
    </citation>
    <scope>NUCLEOTIDE SEQUENCE</scope>
</reference>
<evidence type="ECO:0000256" key="1">
    <source>
        <dbReference type="SAM" id="MobiDB-lite"/>
    </source>
</evidence>
<keyword evidence="2" id="KW-0732">Signal</keyword>